<dbReference type="RefSeq" id="WP_162083450.1">
    <property type="nucleotide sequence ID" value="NZ_AP021881.1"/>
</dbReference>
<keyword evidence="2" id="KW-1185">Reference proteome</keyword>
<dbReference type="Proteomes" id="UP000463939">
    <property type="component" value="Chromosome"/>
</dbReference>
<dbReference type="AlphaFoldDB" id="A0A809RCB1"/>
<reference evidence="2" key="1">
    <citation type="submission" date="2019-11" db="EMBL/GenBank/DDBJ databases">
        <title>Isolation and characterization of a novel species in the genus Sulfuriferula.</title>
        <authorList>
            <person name="Mochizuki J."/>
            <person name="Kojima H."/>
            <person name="Fukui M."/>
        </authorList>
    </citation>
    <scope>NUCLEOTIDE SEQUENCE [LARGE SCALE GENOMIC DNA]</scope>
    <source>
        <strain evidence="2">SGTM</strain>
    </source>
</reference>
<proteinExistence type="predicted"/>
<organism evidence="1 2">
    <name type="scientific">Sulfuriferula nivalis</name>
    <dbReference type="NCBI Taxonomy" id="2675298"/>
    <lineage>
        <taxon>Bacteria</taxon>
        <taxon>Pseudomonadati</taxon>
        <taxon>Pseudomonadota</taxon>
        <taxon>Betaproteobacteria</taxon>
        <taxon>Nitrosomonadales</taxon>
        <taxon>Sulfuricellaceae</taxon>
        <taxon>Sulfuriferula</taxon>
    </lineage>
</organism>
<gene>
    <name evidence="1" type="ORF">SFSGTM_00970</name>
</gene>
<protein>
    <submittedName>
        <fullName evidence="1">Uncharacterized protein</fullName>
    </submittedName>
</protein>
<dbReference type="KEGG" id="sniv:SFSGTM_00970"/>
<accession>A0A809RCB1</accession>
<dbReference type="EMBL" id="AP021881">
    <property type="protein sequence ID" value="BBO99388.1"/>
    <property type="molecule type" value="Genomic_DNA"/>
</dbReference>
<evidence type="ECO:0000313" key="2">
    <source>
        <dbReference type="Proteomes" id="UP000463939"/>
    </source>
</evidence>
<evidence type="ECO:0000313" key="1">
    <source>
        <dbReference type="EMBL" id="BBO99388.1"/>
    </source>
</evidence>
<sequence>MINKIIAVFRPNPTVLRERFLSRFAGRTIIVHTGLTIGWVGELVKEAGGGSHFRIDARRPPSRRPTPIEWVVHQHLLTHHIPTPFIVKVIDNQLWVRHLVRNDMPVHPSEIHWMLTEFPDNFHLKLTAAGKGFIAERGMSVAENAINLNATWAGTETEFP</sequence>
<name>A0A809RCB1_9PROT</name>